<evidence type="ECO:0000313" key="3">
    <source>
        <dbReference type="Proteomes" id="UP000272778"/>
    </source>
</evidence>
<dbReference type="RefSeq" id="WP_124153863.1">
    <property type="nucleotide sequence ID" value="NZ_RQIS01000029.1"/>
</dbReference>
<keyword evidence="3" id="KW-1185">Reference proteome</keyword>
<evidence type="ECO:0000313" key="2">
    <source>
        <dbReference type="EMBL" id="RQH00203.1"/>
    </source>
</evidence>
<accession>A0A3N6NLJ2</accession>
<reference evidence="2 3" key="1">
    <citation type="submission" date="2018-11" db="EMBL/GenBank/DDBJ databases">
        <title>Paraburkholderia sp. DHOA04, isolated from soil.</title>
        <authorList>
            <person name="Gao Z.-H."/>
            <person name="Qiu L.-H."/>
            <person name="Fu J.-C."/>
        </authorList>
    </citation>
    <scope>NUCLEOTIDE SEQUENCE [LARGE SCALE GENOMIC DNA]</scope>
    <source>
        <strain evidence="2 3">DHOA04</strain>
    </source>
</reference>
<organism evidence="2 3">
    <name type="scientific">Paraburkholderia dinghuensis</name>
    <dbReference type="NCBI Taxonomy" id="2305225"/>
    <lineage>
        <taxon>Bacteria</taxon>
        <taxon>Pseudomonadati</taxon>
        <taxon>Pseudomonadota</taxon>
        <taxon>Betaproteobacteria</taxon>
        <taxon>Burkholderiales</taxon>
        <taxon>Burkholderiaceae</taxon>
        <taxon>Paraburkholderia</taxon>
    </lineage>
</organism>
<gene>
    <name evidence="2" type="ORF">D1Y85_25550</name>
</gene>
<dbReference type="AlphaFoldDB" id="A0A3N6NLJ2"/>
<dbReference type="Pfam" id="PF08867">
    <property type="entry name" value="FRG"/>
    <property type="match status" value="1"/>
</dbReference>
<dbReference type="Proteomes" id="UP000272778">
    <property type="component" value="Unassembled WGS sequence"/>
</dbReference>
<dbReference type="OrthoDB" id="9816036at2"/>
<proteinExistence type="predicted"/>
<dbReference type="SMART" id="SM00901">
    <property type="entry name" value="FRG"/>
    <property type="match status" value="1"/>
</dbReference>
<sequence length="378" mass="42986">MNGQWLGTKYSTSEHTRDGNLIVNLDRIGDSYEGVAYNWPLQPPFICGTIPFRVPVNQNPFATESILLAYTTQTDVPFPFVDASVYASQITGSPQSVARRVYIEGDWNSDRMRLSYSTDLGDTGHAIVRRMAPDQQSRVVGKRTTWKELKSEFLGTSYRQFIFRGQSNANWPLRSLYHREGRANLYRYTAEDVPMMHKRLGGQLKQPMNINLNDDRGGFVHLLQHHGYPTPLLDWSFSPFVAAFFAFRSHRRSPNGNEQCARIFRFNLTAWVKSLEPILMLATPRSNFSFLEFPTQNNPRVIPQQALSAVTSMDDIENYVQSQEQMRGESFLDAFDIPVSEADAVMADLRLMGVTAGSLFPGIDGACEEMRAWRFPSQ</sequence>
<dbReference type="InterPro" id="IPR014966">
    <property type="entry name" value="FRG-dom"/>
</dbReference>
<feature type="domain" description="FRG" evidence="1">
    <location>
        <begin position="157"/>
        <end position="264"/>
    </location>
</feature>
<name>A0A3N6NLJ2_9BURK</name>
<comment type="caution">
    <text evidence="2">The sequence shown here is derived from an EMBL/GenBank/DDBJ whole genome shotgun (WGS) entry which is preliminary data.</text>
</comment>
<dbReference type="EMBL" id="RQIS01000029">
    <property type="protein sequence ID" value="RQH00203.1"/>
    <property type="molecule type" value="Genomic_DNA"/>
</dbReference>
<protein>
    <submittedName>
        <fullName evidence="2">FRG domain-containing protein</fullName>
    </submittedName>
</protein>
<evidence type="ECO:0000259" key="1">
    <source>
        <dbReference type="SMART" id="SM00901"/>
    </source>
</evidence>